<dbReference type="GeneID" id="17269872"/>
<reference evidence="7" key="2">
    <citation type="submission" date="2024-10" db="UniProtKB">
        <authorList>
            <consortium name="EnsemblProtists"/>
        </authorList>
    </citation>
    <scope>IDENTIFICATION</scope>
</reference>
<dbReference type="GO" id="GO:0016020">
    <property type="term" value="C:membrane"/>
    <property type="evidence" value="ECO:0007669"/>
    <property type="project" value="UniProtKB-SubCell"/>
</dbReference>
<dbReference type="InterPro" id="IPR019547">
    <property type="entry name" value="Lipid_desat"/>
</dbReference>
<organism evidence="7 8">
    <name type="scientific">Emiliania huxleyi (strain CCMP1516)</name>
    <dbReference type="NCBI Taxonomy" id="280463"/>
    <lineage>
        <taxon>Eukaryota</taxon>
        <taxon>Haptista</taxon>
        <taxon>Haptophyta</taxon>
        <taxon>Prymnesiophyceae</taxon>
        <taxon>Isochrysidales</taxon>
        <taxon>Noelaerhabdaceae</taxon>
        <taxon>Emiliania</taxon>
    </lineage>
</organism>
<dbReference type="InterPro" id="IPR052864">
    <property type="entry name" value="Chloroplast_FAD_CarF"/>
</dbReference>
<dbReference type="Pfam" id="PF10520">
    <property type="entry name" value="Lipid_desat"/>
    <property type="match status" value="1"/>
</dbReference>
<dbReference type="PaxDb" id="2903-EOD24327"/>
<dbReference type="EnsemblProtists" id="EOD24327">
    <property type="protein sequence ID" value="EOD24327"/>
    <property type="gene ID" value="EMIHUDRAFT_115981"/>
</dbReference>
<keyword evidence="4" id="KW-1133">Transmembrane helix</keyword>
<dbReference type="Proteomes" id="UP000013827">
    <property type="component" value="Unassembled WGS sequence"/>
</dbReference>
<name>A0A0D3JLE2_EMIH1</name>
<dbReference type="eggNOG" id="KOG3011">
    <property type="taxonomic scope" value="Eukaryota"/>
</dbReference>
<evidence type="ECO:0000313" key="8">
    <source>
        <dbReference type="Proteomes" id="UP000013827"/>
    </source>
</evidence>
<keyword evidence="3" id="KW-0812">Transmembrane</keyword>
<evidence type="ECO:0000256" key="5">
    <source>
        <dbReference type="ARBA" id="ARBA00023136"/>
    </source>
</evidence>
<dbReference type="RefSeq" id="XP_005776756.1">
    <property type="nucleotide sequence ID" value="XM_005776699.1"/>
</dbReference>
<evidence type="ECO:0000256" key="4">
    <source>
        <dbReference type="ARBA" id="ARBA00022989"/>
    </source>
</evidence>
<dbReference type="PANTHER" id="PTHR48140:SF1">
    <property type="entry name" value="FATTY ACID DESATURASE 4, CHLOROPLASTIC-RELATED"/>
    <property type="match status" value="1"/>
</dbReference>
<comment type="similarity">
    <text evidence="2">Belongs to the fatty acid desaturase CarF family.</text>
</comment>
<dbReference type="KEGG" id="ehx:EMIHUDRAFT_115981"/>
<dbReference type="AlphaFoldDB" id="A0A0D3JLE2"/>
<evidence type="ECO:0000256" key="2">
    <source>
        <dbReference type="ARBA" id="ARBA00007620"/>
    </source>
</evidence>
<dbReference type="PANTHER" id="PTHR48140">
    <property type="entry name" value="FATTY ACID DESATURASE 4, CHLOROPLASTIC-RELATED"/>
    <property type="match status" value="1"/>
</dbReference>
<evidence type="ECO:0000259" key="6">
    <source>
        <dbReference type="Pfam" id="PF10520"/>
    </source>
</evidence>
<evidence type="ECO:0000256" key="1">
    <source>
        <dbReference type="ARBA" id="ARBA00004141"/>
    </source>
</evidence>
<protein>
    <recommendedName>
        <fullName evidence="6">Lipid desaturase domain-containing protein</fullName>
    </recommendedName>
</protein>
<dbReference type="STRING" id="2903.R1CNX7"/>
<keyword evidence="8" id="KW-1185">Reference proteome</keyword>
<dbReference type="UniPathway" id="UPA00199"/>
<proteinExistence type="inferred from homology"/>
<comment type="subcellular location">
    <subcellularLocation>
        <location evidence="1">Membrane</location>
        <topology evidence="1">Multi-pass membrane protein</topology>
    </subcellularLocation>
</comment>
<reference evidence="8" key="1">
    <citation type="journal article" date="2013" name="Nature">
        <title>Pan genome of the phytoplankton Emiliania underpins its global distribution.</title>
        <authorList>
            <person name="Read B.A."/>
            <person name="Kegel J."/>
            <person name="Klute M.J."/>
            <person name="Kuo A."/>
            <person name="Lefebvre S.C."/>
            <person name="Maumus F."/>
            <person name="Mayer C."/>
            <person name="Miller J."/>
            <person name="Monier A."/>
            <person name="Salamov A."/>
            <person name="Young J."/>
            <person name="Aguilar M."/>
            <person name="Claverie J.M."/>
            <person name="Frickenhaus S."/>
            <person name="Gonzalez K."/>
            <person name="Herman E.K."/>
            <person name="Lin Y.C."/>
            <person name="Napier J."/>
            <person name="Ogata H."/>
            <person name="Sarno A.F."/>
            <person name="Shmutz J."/>
            <person name="Schroeder D."/>
            <person name="de Vargas C."/>
            <person name="Verret F."/>
            <person name="von Dassow P."/>
            <person name="Valentin K."/>
            <person name="Van de Peer Y."/>
            <person name="Wheeler G."/>
            <person name="Dacks J.B."/>
            <person name="Delwiche C.F."/>
            <person name="Dyhrman S.T."/>
            <person name="Glockner G."/>
            <person name="John U."/>
            <person name="Richards T."/>
            <person name="Worden A.Z."/>
            <person name="Zhang X."/>
            <person name="Grigoriev I.V."/>
            <person name="Allen A.E."/>
            <person name="Bidle K."/>
            <person name="Borodovsky M."/>
            <person name="Bowler C."/>
            <person name="Brownlee C."/>
            <person name="Cock J.M."/>
            <person name="Elias M."/>
            <person name="Gladyshev V.N."/>
            <person name="Groth M."/>
            <person name="Guda C."/>
            <person name="Hadaegh A."/>
            <person name="Iglesias-Rodriguez M.D."/>
            <person name="Jenkins J."/>
            <person name="Jones B.M."/>
            <person name="Lawson T."/>
            <person name="Leese F."/>
            <person name="Lindquist E."/>
            <person name="Lobanov A."/>
            <person name="Lomsadze A."/>
            <person name="Malik S.B."/>
            <person name="Marsh M.E."/>
            <person name="Mackinder L."/>
            <person name="Mock T."/>
            <person name="Mueller-Roeber B."/>
            <person name="Pagarete A."/>
            <person name="Parker M."/>
            <person name="Probert I."/>
            <person name="Quesneville H."/>
            <person name="Raines C."/>
            <person name="Rensing S.A."/>
            <person name="Riano-Pachon D.M."/>
            <person name="Richier S."/>
            <person name="Rokitta S."/>
            <person name="Shiraiwa Y."/>
            <person name="Soanes D.M."/>
            <person name="van der Giezen M."/>
            <person name="Wahlund T.M."/>
            <person name="Williams B."/>
            <person name="Wilson W."/>
            <person name="Wolfe G."/>
            <person name="Wurch L.L."/>
        </authorList>
    </citation>
    <scope>NUCLEOTIDE SEQUENCE</scope>
</reference>
<dbReference type="HOGENOM" id="CLU_864455_0_0_1"/>
<sequence length="337" mass="35715">MLCAALPLAAAIVRGPPILRYGSAAIDSRGAPSLIAPSAVASALEGTDSALDSMDLAALALDGSFRPTRGPDGRLEPVLTLPGDSLETTPPMGAVTVSSTVATIGVALAFVRSGSPLPPLLGVAAGALLGELFSGAFHWATDNYRRLETPVVGFACAAFQGHHLAPWTISHRSVFNNVYKIAGATLPLLGLGLALLPPSGAACAAVMFYLQLVAQEFHRWRAAARSKPPRSHTPPSQLPEWKRRLQRAGVALPVPEHIAHHKPPFDKHYCILTGRLNRVLDSEPEGDFLADLVQVLSMRKFVAQLSGTGTVRQSTFASMFDDEDSCNDAKDEEEADC</sequence>
<accession>A0A0D3JLE2</accession>
<feature type="domain" description="Lipid desaturase" evidence="6">
    <location>
        <begin position="129"/>
        <end position="282"/>
    </location>
</feature>
<evidence type="ECO:0000256" key="3">
    <source>
        <dbReference type="ARBA" id="ARBA00022692"/>
    </source>
</evidence>
<keyword evidence="5" id="KW-0472">Membrane</keyword>
<evidence type="ECO:0000313" key="7">
    <source>
        <dbReference type="EnsemblProtists" id="EOD24327"/>
    </source>
</evidence>